<proteinExistence type="predicted"/>
<evidence type="ECO:0000313" key="2">
    <source>
        <dbReference type="Proteomes" id="UP001589943"/>
    </source>
</evidence>
<dbReference type="Proteomes" id="UP001589943">
    <property type="component" value="Unassembled WGS sequence"/>
</dbReference>
<organism evidence="1 2">
    <name type="scientific">Novosphingobium aquiterrae</name>
    <dbReference type="NCBI Taxonomy" id="624388"/>
    <lineage>
        <taxon>Bacteria</taxon>
        <taxon>Pseudomonadati</taxon>
        <taxon>Pseudomonadota</taxon>
        <taxon>Alphaproteobacteria</taxon>
        <taxon>Sphingomonadales</taxon>
        <taxon>Sphingomonadaceae</taxon>
        <taxon>Novosphingobium</taxon>
    </lineage>
</organism>
<gene>
    <name evidence="1" type="ORF">ACFFF7_01685</name>
</gene>
<keyword evidence="2" id="KW-1185">Reference proteome</keyword>
<comment type="caution">
    <text evidence="1">The sequence shown here is derived from an EMBL/GenBank/DDBJ whole genome shotgun (WGS) entry which is preliminary data.</text>
</comment>
<dbReference type="EMBL" id="JBHLTL010000001">
    <property type="protein sequence ID" value="MFC0588117.1"/>
    <property type="molecule type" value="Genomic_DNA"/>
</dbReference>
<evidence type="ECO:0000313" key="1">
    <source>
        <dbReference type="EMBL" id="MFC0588117.1"/>
    </source>
</evidence>
<protein>
    <submittedName>
        <fullName evidence="1">Uncharacterized protein</fullName>
    </submittedName>
</protein>
<sequence>MTKLWLIAFVPALIWMFRRGTQAQRVAGTKGLDENADFLPQAEPYEEIERQEGGLSYGRKAEFDKVLSAQDKLADDPGKIIPGATSQL</sequence>
<dbReference type="RefSeq" id="WP_379479627.1">
    <property type="nucleotide sequence ID" value="NZ_JBHLTL010000001.1"/>
</dbReference>
<reference evidence="1 2" key="1">
    <citation type="submission" date="2024-09" db="EMBL/GenBank/DDBJ databases">
        <authorList>
            <person name="Sun Q."/>
            <person name="Mori K."/>
        </authorList>
    </citation>
    <scope>NUCLEOTIDE SEQUENCE [LARGE SCALE GENOMIC DNA]</scope>
    <source>
        <strain evidence="1 2">NCAIM B.02537</strain>
    </source>
</reference>
<name>A0ABV6PFH1_9SPHN</name>
<accession>A0ABV6PFH1</accession>